<dbReference type="AlphaFoldDB" id="A0A1H1SEU0"/>
<keyword evidence="2" id="KW-1185">Reference proteome</keyword>
<sequence length="55" mass="6042">MLKPLVIRQNADCSPQLPIGSVDSDLWSPVLSLIDVPLRVDGVGIRSTHQENLFT</sequence>
<protein>
    <submittedName>
        <fullName evidence="1">Uncharacterized protein</fullName>
    </submittedName>
</protein>
<name>A0A1H1SEU0_BRESA</name>
<proteinExistence type="predicted"/>
<dbReference type="Proteomes" id="UP000199700">
    <property type="component" value="Chromosome"/>
</dbReference>
<gene>
    <name evidence="1" type="ORF">SAMN04489751_2078</name>
</gene>
<dbReference type="EMBL" id="LT629739">
    <property type="protein sequence ID" value="SDS46373.1"/>
    <property type="molecule type" value="Genomic_DNA"/>
</dbReference>
<organism evidence="1 2">
    <name type="scientific">Brevibacterium sandarakinum</name>
    <dbReference type="NCBI Taxonomy" id="629680"/>
    <lineage>
        <taxon>Bacteria</taxon>
        <taxon>Bacillati</taxon>
        <taxon>Actinomycetota</taxon>
        <taxon>Actinomycetes</taxon>
        <taxon>Micrococcales</taxon>
        <taxon>Brevibacteriaceae</taxon>
        <taxon>Brevibacterium</taxon>
    </lineage>
</organism>
<evidence type="ECO:0000313" key="1">
    <source>
        <dbReference type="EMBL" id="SDS46373.1"/>
    </source>
</evidence>
<accession>A0A1H1SEU0</accession>
<reference evidence="1" key="1">
    <citation type="submission" date="2016-10" db="EMBL/GenBank/DDBJ databases">
        <authorList>
            <person name="Varghese N."/>
            <person name="Submissions S."/>
        </authorList>
    </citation>
    <scope>NUCLEOTIDE SEQUENCE [LARGE SCALE GENOMIC DNA]</scope>
    <source>
        <strain evidence="1">DSM 22082</strain>
    </source>
</reference>
<evidence type="ECO:0000313" key="2">
    <source>
        <dbReference type="Proteomes" id="UP000199700"/>
    </source>
</evidence>